<dbReference type="GO" id="GO:0051959">
    <property type="term" value="F:dynein light intermediate chain binding"/>
    <property type="evidence" value="ECO:0007669"/>
    <property type="project" value="InterPro"/>
</dbReference>
<dbReference type="InterPro" id="IPR026983">
    <property type="entry name" value="DHC"/>
</dbReference>
<dbReference type="Pfam" id="PF18198">
    <property type="entry name" value="AAA_lid_11"/>
    <property type="match status" value="1"/>
</dbReference>
<evidence type="ECO:0000313" key="4">
    <source>
        <dbReference type="Proteomes" id="UP001177670"/>
    </source>
</evidence>
<keyword evidence="4" id="KW-1185">Reference proteome</keyword>
<evidence type="ECO:0000259" key="2">
    <source>
        <dbReference type="Pfam" id="PF18198"/>
    </source>
</evidence>
<sequence>MAIKFTNEPPQGIRASLKRTYQGVTQDTLDYSTQSQWPPLLYAVAFLHTVVQERRKFGPLGWNIPYEFNQADFAASVQFIQNHLDDMDPKRGVSWPTVCYMLGEVCFINYLSKYFAIKYFLSLCP</sequence>
<dbReference type="PANTHER" id="PTHR46532">
    <property type="entry name" value="MALE FERTILITY FACTOR KL5"/>
    <property type="match status" value="1"/>
</dbReference>
<dbReference type="InterPro" id="IPR041658">
    <property type="entry name" value="AAA_lid_11"/>
</dbReference>
<dbReference type="GO" id="GO:0045505">
    <property type="term" value="F:dynein intermediate chain binding"/>
    <property type="evidence" value="ECO:0007669"/>
    <property type="project" value="InterPro"/>
</dbReference>
<dbReference type="GO" id="GO:0007018">
    <property type="term" value="P:microtubule-based movement"/>
    <property type="evidence" value="ECO:0007669"/>
    <property type="project" value="InterPro"/>
</dbReference>
<name>A0AA40FZE3_9HYME</name>
<comment type="caution">
    <text evidence="3">The sequence shown here is derived from an EMBL/GenBank/DDBJ whole genome shotgun (WGS) entry which is preliminary data.</text>
</comment>
<dbReference type="Proteomes" id="UP001177670">
    <property type="component" value="Unassembled WGS sequence"/>
</dbReference>
<protein>
    <submittedName>
        <fullName evidence="3">Dynein heavy chain 5, axonemal</fullName>
    </submittedName>
</protein>
<feature type="domain" description="Dynein heavy chain AAA lid" evidence="2">
    <location>
        <begin position="37"/>
        <end position="107"/>
    </location>
</feature>
<dbReference type="GO" id="GO:0005858">
    <property type="term" value="C:axonemal dynein complex"/>
    <property type="evidence" value="ECO:0007669"/>
    <property type="project" value="TreeGrafter"/>
</dbReference>
<gene>
    <name evidence="3" type="primary">DNAH5_2</name>
    <name evidence="3" type="ORF">K0M31_002728</name>
</gene>
<comment type="similarity">
    <text evidence="1">Belongs to the dynein heavy chain family.</text>
</comment>
<organism evidence="3 4">
    <name type="scientific">Melipona bicolor</name>
    <dbReference type="NCBI Taxonomy" id="60889"/>
    <lineage>
        <taxon>Eukaryota</taxon>
        <taxon>Metazoa</taxon>
        <taxon>Ecdysozoa</taxon>
        <taxon>Arthropoda</taxon>
        <taxon>Hexapoda</taxon>
        <taxon>Insecta</taxon>
        <taxon>Pterygota</taxon>
        <taxon>Neoptera</taxon>
        <taxon>Endopterygota</taxon>
        <taxon>Hymenoptera</taxon>
        <taxon>Apocrita</taxon>
        <taxon>Aculeata</taxon>
        <taxon>Apoidea</taxon>
        <taxon>Anthophila</taxon>
        <taxon>Apidae</taxon>
        <taxon>Melipona</taxon>
    </lineage>
</organism>
<dbReference type="EMBL" id="JAHYIQ010000010">
    <property type="protein sequence ID" value="KAK1128258.1"/>
    <property type="molecule type" value="Genomic_DNA"/>
</dbReference>
<evidence type="ECO:0000313" key="3">
    <source>
        <dbReference type="EMBL" id="KAK1128258.1"/>
    </source>
</evidence>
<dbReference type="InterPro" id="IPR042219">
    <property type="entry name" value="AAA_lid_11_sf"/>
</dbReference>
<accession>A0AA40FZE3</accession>
<proteinExistence type="inferred from homology"/>
<evidence type="ECO:0000256" key="1">
    <source>
        <dbReference type="ARBA" id="ARBA00008887"/>
    </source>
</evidence>
<reference evidence="3" key="1">
    <citation type="submission" date="2021-10" db="EMBL/GenBank/DDBJ databases">
        <title>Melipona bicolor Genome sequencing and assembly.</title>
        <authorList>
            <person name="Araujo N.S."/>
            <person name="Arias M.C."/>
        </authorList>
    </citation>
    <scope>NUCLEOTIDE SEQUENCE</scope>
    <source>
        <strain evidence="3">USP_2M_L1-L4_2017</strain>
        <tissue evidence="3">Whole body</tissue>
    </source>
</reference>
<dbReference type="PANTHER" id="PTHR46532:SF4">
    <property type="entry name" value="AAA+ ATPASE DOMAIN-CONTAINING PROTEIN"/>
    <property type="match status" value="1"/>
</dbReference>
<dbReference type="AlphaFoldDB" id="A0AA40FZE3"/>
<dbReference type="Gene3D" id="1.10.8.720">
    <property type="entry name" value="Region D6 of dynein motor"/>
    <property type="match status" value="1"/>
</dbReference>